<organism evidence="1 2">
    <name type="scientific">Symbiodinium microadriaticum</name>
    <name type="common">Dinoflagellate</name>
    <name type="synonym">Zooxanthella microadriatica</name>
    <dbReference type="NCBI Taxonomy" id="2951"/>
    <lineage>
        <taxon>Eukaryota</taxon>
        <taxon>Sar</taxon>
        <taxon>Alveolata</taxon>
        <taxon>Dinophyceae</taxon>
        <taxon>Suessiales</taxon>
        <taxon>Symbiodiniaceae</taxon>
        <taxon>Symbiodinium</taxon>
    </lineage>
</organism>
<comment type="caution">
    <text evidence="1">The sequence shown here is derived from an EMBL/GenBank/DDBJ whole genome shotgun (WGS) entry which is preliminary data.</text>
</comment>
<name>A0A1Q9DD36_SYMMI</name>
<feature type="non-terminal residue" evidence="1">
    <location>
        <position position="1"/>
    </location>
</feature>
<dbReference type="EMBL" id="LSRX01000595">
    <property type="protein sequence ID" value="OLP93067.1"/>
    <property type="molecule type" value="Genomic_DNA"/>
</dbReference>
<dbReference type="Gene3D" id="1.20.5.340">
    <property type="match status" value="1"/>
</dbReference>
<dbReference type="Proteomes" id="UP000186817">
    <property type="component" value="Unassembled WGS sequence"/>
</dbReference>
<protein>
    <submittedName>
        <fullName evidence="1">Uncharacterized protein</fullName>
    </submittedName>
</protein>
<evidence type="ECO:0000313" key="2">
    <source>
        <dbReference type="Proteomes" id="UP000186817"/>
    </source>
</evidence>
<keyword evidence="2" id="KW-1185">Reference proteome</keyword>
<accession>A0A1Q9DD36</accession>
<proteinExistence type="predicted"/>
<sequence>ARVQSEKKILDGPESGKLQLQSAQREEVGLFQSPRTRFWDADGNRLQSPAEFRGRKALVPVEVACFDDQHRRSGRWNPQQRRLEFNNGMEDVKIGRAVKTSFEIFVLVLELSTMTLTARSAHIYADQDCPRCNASLSKWSHCKLDAEHSFAGGTTAFLKSQDCPVGMAVFVSSTCTGKYDSIEMADVLMRAPVDAGDEEARDFAAQVLRAASRSLLAMPEETVVRGAEIGVKAASQQSMCLEVFLSSSACSLCIQHEGFAAKVHLEVSRQVNCTVADWMNGQCDCAGAVTRPRLLGLMYSYAHDMLLMSSLNFHMLPDPTAANLFLVCKLEGSASFQPPGVQWADFLATSSGQSTRGLLPGSDSSEIVQKVQSFFGAIFQVAKRADLTSVSSMAEFCISRFDGDLEKGLDLCMQKVWSEQQKMSDEELRDFKRFVSSEIFFEQFDALSARLTSLTDELADVSARLTSVTDELADVSARLTSVTDELADVKRELAYTKNGGTRFPSSFSLAVHILSGLSRCSVSEF</sequence>
<gene>
    <name evidence="1" type="ORF">AK812_SmicGene25018</name>
</gene>
<dbReference type="AlphaFoldDB" id="A0A1Q9DD36"/>
<evidence type="ECO:0000313" key="1">
    <source>
        <dbReference type="EMBL" id="OLP93067.1"/>
    </source>
</evidence>
<reference evidence="1 2" key="1">
    <citation type="submission" date="2016-02" db="EMBL/GenBank/DDBJ databases">
        <title>Genome analysis of coral dinoflagellate symbionts highlights evolutionary adaptations to a symbiotic lifestyle.</title>
        <authorList>
            <person name="Aranda M."/>
            <person name="Li Y."/>
            <person name="Liew Y.J."/>
            <person name="Baumgarten S."/>
            <person name="Simakov O."/>
            <person name="Wilson M."/>
            <person name="Piel J."/>
            <person name="Ashoor H."/>
            <person name="Bougouffa S."/>
            <person name="Bajic V.B."/>
            <person name="Ryu T."/>
            <person name="Ravasi T."/>
            <person name="Bayer T."/>
            <person name="Micklem G."/>
            <person name="Kim H."/>
            <person name="Bhak J."/>
            <person name="Lajeunesse T.C."/>
            <person name="Voolstra C.R."/>
        </authorList>
    </citation>
    <scope>NUCLEOTIDE SEQUENCE [LARGE SCALE GENOMIC DNA]</scope>
    <source>
        <strain evidence="1 2">CCMP2467</strain>
    </source>
</reference>